<organism evidence="1 2">
    <name type="scientific">Sporormia fimetaria CBS 119925</name>
    <dbReference type="NCBI Taxonomy" id="1340428"/>
    <lineage>
        <taxon>Eukaryota</taxon>
        <taxon>Fungi</taxon>
        <taxon>Dikarya</taxon>
        <taxon>Ascomycota</taxon>
        <taxon>Pezizomycotina</taxon>
        <taxon>Dothideomycetes</taxon>
        <taxon>Pleosporomycetidae</taxon>
        <taxon>Pleosporales</taxon>
        <taxon>Sporormiaceae</taxon>
        <taxon>Sporormia</taxon>
    </lineage>
</organism>
<dbReference type="EMBL" id="MU006607">
    <property type="protein sequence ID" value="KAF2742521.1"/>
    <property type="molecule type" value="Genomic_DNA"/>
</dbReference>
<name>A0A6A6UZN2_9PLEO</name>
<gene>
    <name evidence="1" type="ORF">M011DRAFT_264747</name>
</gene>
<proteinExistence type="predicted"/>
<dbReference type="AlphaFoldDB" id="A0A6A6UZN2"/>
<keyword evidence="2" id="KW-1185">Reference proteome</keyword>
<evidence type="ECO:0000313" key="2">
    <source>
        <dbReference type="Proteomes" id="UP000799440"/>
    </source>
</evidence>
<protein>
    <submittedName>
        <fullName evidence="1">Uncharacterized protein</fullName>
    </submittedName>
</protein>
<dbReference type="Proteomes" id="UP000799440">
    <property type="component" value="Unassembled WGS sequence"/>
</dbReference>
<sequence length="226" mass="24790">MHPRPILNVPQTAEDLAVEAGTPSCLRACRIWSRAGDCRLTARLRRVWACALWCEHDTHASLFSAESMIGQSRRVSTCRRKIELWAPILPPALDIHENSIDATSGSVFALSLSSRPIGNLGGLPAIPFLVHVPPSFTIIPTRPSDLHKSPVALQMRLAAGATGRDGPAGRWTATCDGARYTRYTWRSTTPISSSATLSWRQSFFAKSCHPSASRQTVLTLDPPLYY</sequence>
<evidence type="ECO:0000313" key="1">
    <source>
        <dbReference type="EMBL" id="KAF2742521.1"/>
    </source>
</evidence>
<accession>A0A6A6UZN2</accession>
<reference evidence="1" key="1">
    <citation type="journal article" date="2020" name="Stud. Mycol.">
        <title>101 Dothideomycetes genomes: a test case for predicting lifestyles and emergence of pathogens.</title>
        <authorList>
            <person name="Haridas S."/>
            <person name="Albert R."/>
            <person name="Binder M."/>
            <person name="Bloem J."/>
            <person name="Labutti K."/>
            <person name="Salamov A."/>
            <person name="Andreopoulos B."/>
            <person name="Baker S."/>
            <person name="Barry K."/>
            <person name="Bills G."/>
            <person name="Bluhm B."/>
            <person name="Cannon C."/>
            <person name="Castanera R."/>
            <person name="Culley D."/>
            <person name="Daum C."/>
            <person name="Ezra D."/>
            <person name="Gonzalez J."/>
            <person name="Henrissat B."/>
            <person name="Kuo A."/>
            <person name="Liang C."/>
            <person name="Lipzen A."/>
            <person name="Lutzoni F."/>
            <person name="Magnuson J."/>
            <person name="Mondo S."/>
            <person name="Nolan M."/>
            <person name="Ohm R."/>
            <person name="Pangilinan J."/>
            <person name="Park H.-J."/>
            <person name="Ramirez L."/>
            <person name="Alfaro M."/>
            <person name="Sun H."/>
            <person name="Tritt A."/>
            <person name="Yoshinaga Y."/>
            <person name="Zwiers L.-H."/>
            <person name="Turgeon B."/>
            <person name="Goodwin S."/>
            <person name="Spatafora J."/>
            <person name="Crous P."/>
            <person name="Grigoriev I."/>
        </authorList>
    </citation>
    <scope>NUCLEOTIDE SEQUENCE</scope>
    <source>
        <strain evidence="1">CBS 119925</strain>
    </source>
</reference>